<name>A0A2G9U983_TELCI</name>
<dbReference type="SUPFAM" id="SSF52540">
    <property type="entry name" value="P-loop containing nucleoside triphosphate hydrolases"/>
    <property type="match status" value="1"/>
</dbReference>
<dbReference type="InterPro" id="IPR027417">
    <property type="entry name" value="P-loop_NTPase"/>
</dbReference>
<evidence type="ECO:0000313" key="2">
    <source>
        <dbReference type="EMBL" id="PIO66282.1"/>
    </source>
</evidence>
<gene>
    <name evidence="2" type="ORF">TELCIR_12008</name>
</gene>
<evidence type="ECO:0000256" key="1">
    <source>
        <dbReference type="SAM" id="MobiDB-lite"/>
    </source>
</evidence>
<keyword evidence="3" id="KW-1185">Reference proteome</keyword>
<dbReference type="OrthoDB" id="8061355at2759"/>
<feature type="region of interest" description="Disordered" evidence="1">
    <location>
        <begin position="230"/>
        <end position="267"/>
    </location>
</feature>
<dbReference type="InterPro" id="IPR026082">
    <property type="entry name" value="ABCA"/>
</dbReference>
<accession>A0A2G9U983</accession>
<feature type="compositionally biased region" description="Polar residues" evidence="1">
    <location>
        <begin position="230"/>
        <end position="258"/>
    </location>
</feature>
<evidence type="ECO:0000313" key="3">
    <source>
        <dbReference type="Proteomes" id="UP000230423"/>
    </source>
</evidence>
<dbReference type="Proteomes" id="UP000230423">
    <property type="component" value="Unassembled WGS sequence"/>
</dbReference>
<dbReference type="AlphaFoldDB" id="A0A2G9U983"/>
<proteinExistence type="predicted"/>
<dbReference type="GO" id="GO:0140359">
    <property type="term" value="F:ABC-type transporter activity"/>
    <property type="evidence" value="ECO:0007669"/>
    <property type="project" value="InterPro"/>
</dbReference>
<dbReference type="EMBL" id="KZ348373">
    <property type="protein sequence ID" value="PIO66282.1"/>
    <property type="molecule type" value="Genomic_DNA"/>
</dbReference>
<dbReference type="PANTHER" id="PTHR19229">
    <property type="entry name" value="ATP-BINDING CASSETTE TRANSPORTER SUBFAMILY A ABCA"/>
    <property type="match status" value="1"/>
</dbReference>
<protein>
    <submittedName>
        <fullName evidence="2">Uncharacterized protein</fullName>
    </submittedName>
</protein>
<organism evidence="2 3">
    <name type="scientific">Teladorsagia circumcincta</name>
    <name type="common">Brown stomach worm</name>
    <name type="synonym">Ostertagia circumcincta</name>
    <dbReference type="NCBI Taxonomy" id="45464"/>
    <lineage>
        <taxon>Eukaryota</taxon>
        <taxon>Metazoa</taxon>
        <taxon>Ecdysozoa</taxon>
        <taxon>Nematoda</taxon>
        <taxon>Chromadorea</taxon>
        <taxon>Rhabditida</taxon>
        <taxon>Rhabditina</taxon>
        <taxon>Rhabditomorpha</taxon>
        <taxon>Strongyloidea</taxon>
        <taxon>Trichostrongylidae</taxon>
        <taxon>Teladorsagia</taxon>
    </lineage>
</organism>
<sequence length="267" mass="28984">MAESEALCGKLAIMVNGVIKCVGSPLFIKDRYGTGYNVRFRLRSTDDGEKLIVAKRFRTVFPDAYLLVVHSLKKGGKCVVLTSHSMAESEALCGKLAIMVNGVIKCVGSPLFIKNRYGTGYNVRFRLRSTDGGEKLIVAKRFRTVFPDAYLLETHAAILHFELPPPCDLPKLFDFTSLHATDLVLSFSEQEDPGGRRRAQSAFSTGAICAVANPDSDTGSLHIDTKSISSASSKTLKTPDSSSRTTFKTPDSSSCTKASSDDDTGIR</sequence>
<dbReference type="GO" id="GO:0016020">
    <property type="term" value="C:membrane"/>
    <property type="evidence" value="ECO:0007669"/>
    <property type="project" value="InterPro"/>
</dbReference>
<reference evidence="2 3" key="1">
    <citation type="submission" date="2015-09" db="EMBL/GenBank/DDBJ databases">
        <title>Draft genome of the parasitic nematode Teladorsagia circumcincta isolate WARC Sus (inbred).</title>
        <authorList>
            <person name="Mitreva M."/>
        </authorList>
    </citation>
    <scope>NUCLEOTIDE SEQUENCE [LARGE SCALE GENOMIC DNA]</scope>
    <source>
        <strain evidence="2 3">S</strain>
    </source>
</reference>